<evidence type="ECO:0000256" key="5">
    <source>
        <dbReference type="ARBA" id="ARBA00025743"/>
    </source>
</evidence>
<comment type="catalytic activity">
    <reaction evidence="6">
        <text>RX + glutathione = an S-substituted glutathione + a halide anion + H(+)</text>
        <dbReference type="Rhea" id="RHEA:16437"/>
        <dbReference type="ChEBI" id="CHEBI:15378"/>
        <dbReference type="ChEBI" id="CHEBI:16042"/>
        <dbReference type="ChEBI" id="CHEBI:17792"/>
        <dbReference type="ChEBI" id="CHEBI:57925"/>
        <dbReference type="ChEBI" id="CHEBI:90779"/>
        <dbReference type="EC" id="2.5.1.18"/>
    </reaction>
</comment>
<gene>
    <name evidence="9" type="ORF">SLEP1_g30606</name>
</gene>
<dbReference type="SFLD" id="SFLDG01152">
    <property type="entry name" value="Main.3:_Omega-_and_Tau-like"/>
    <property type="match status" value="1"/>
</dbReference>
<keyword evidence="10" id="KW-1185">Reference proteome</keyword>
<evidence type="ECO:0000256" key="3">
    <source>
        <dbReference type="ARBA" id="ARBA00022575"/>
    </source>
</evidence>
<feature type="domain" description="GST C-terminal" evidence="8">
    <location>
        <begin position="71"/>
        <end position="200"/>
    </location>
</feature>
<dbReference type="InterPro" id="IPR036282">
    <property type="entry name" value="Glutathione-S-Trfase_C_sf"/>
</dbReference>
<dbReference type="InterPro" id="IPR045073">
    <property type="entry name" value="Omega/Tau-like"/>
</dbReference>
<dbReference type="GO" id="GO:0006749">
    <property type="term" value="P:glutathione metabolic process"/>
    <property type="evidence" value="ECO:0007669"/>
    <property type="project" value="InterPro"/>
</dbReference>
<dbReference type="PROSITE" id="PS50404">
    <property type="entry name" value="GST_NTER"/>
    <property type="match status" value="1"/>
</dbReference>
<dbReference type="CDD" id="cd03185">
    <property type="entry name" value="GST_C_Tau"/>
    <property type="match status" value="1"/>
</dbReference>
<accession>A0AAV5KAJ7</accession>
<dbReference type="InterPro" id="IPR045074">
    <property type="entry name" value="GST_C_Tau"/>
</dbReference>
<evidence type="ECO:0000259" key="7">
    <source>
        <dbReference type="PROSITE" id="PS50404"/>
    </source>
</evidence>
<protein>
    <recommendedName>
        <fullName evidence="2">glutathione transferase</fullName>
        <ecNumber evidence="2">2.5.1.18</ecNumber>
    </recommendedName>
</protein>
<dbReference type="GO" id="GO:0005829">
    <property type="term" value="C:cytosol"/>
    <property type="evidence" value="ECO:0007669"/>
    <property type="project" value="UniProtKB-SubCell"/>
</dbReference>
<feature type="domain" description="GST N-terminal" evidence="7">
    <location>
        <begin position="1"/>
        <end position="65"/>
    </location>
</feature>
<dbReference type="Pfam" id="PF00043">
    <property type="entry name" value="GST_C"/>
    <property type="match status" value="1"/>
</dbReference>
<dbReference type="GO" id="GO:0009407">
    <property type="term" value="P:toxin catabolic process"/>
    <property type="evidence" value="ECO:0007669"/>
    <property type="project" value="UniProtKB-ARBA"/>
</dbReference>
<organism evidence="9 10">
    <name type="scientific">Rubroshorea leprosula</name>
    <dbReference type="NCBI Taxonomy" id="152421"/>
    <lineage>
        <taxon>Eukaryota</taxon>
        <taxon>Viridiplantae</taxon>
        <taxon>Streptophyta</taxon>
        <taxon>Embryophyta</taxon>
        <taxon>Tracheophyta</taxon>
        <taxon>Spermatophyta</taxon>
        <taxon>Magnoliopsida</taxon>
        <taxon>eudicotyledons</taxon>
        <taxon>Gunneridae</taxon>
        <taxon>Pentapetalae</taxon>
        <taxon>rosids</taxon>
        <taxon>malvids</taxon>
        <taxon>Malvales</taxon>
        <taxon>Dipterocarpaceae</taxon>
        <taxon>Rubroshorea</taxon>
    </lineage>
</organism>
<evidence type="ECO:0000256" key="6">
    <source>
        <dbReference type="ARBA" id="ARBA00047960"/>
    </source>
</evidence>
<comment type="subcellular location">
    <subcellularLocation>
        <location evidence="1">Cytoplasm</location>
        <location evidence="1">Cytosol</location>
    </subcellularLocation>
</comment>
<evidence type="ECO:0000259" key="8">
    <source>
        <dbReference type="PROSITE" id="PS50405"/>
    </source>
</evidence>
<comment type="caution">
    <text evidence="9">The sequence shown here is derived from an EMBL/GenBank/DDBJ whole genome shotgun (WGS) entry which is preliminary data.</text>
</comment>
<dbReference type="EC" id="2.5.1.18" evidence="2"/>
<dbReference type="InterPro" id="IPR010987">
    <property type="entry name" value="Glutathione-S-Trfase_C-like"/>
</dbReference>
<dbReference type="PROSITE" id="PS50405">
    <property type="entry name" value="GST_CTER"/>
    <property type="match status" value="1"/>
</dbReference>
<dbReference type="SUPFAM" id="SSF52833">
    <property type="entry name" value="Thioredoxin-like"/>
    <property type="match status" value="1"/>
</dbReference>
<dbReference type="AlphaFoldDB" id="A0AAV5KAJ7"/>
<name>A0AAV5KAJ7_9ROSI</name>
<evidence type="ECO:0000256" key="4">
    <source>
        <dbReference type="ARBA" id="ARBA00022679"/>
    </source>
</evidence>
<comment type="similarity">
    <text evidence="5">Belongs to the GST superfamily. Tau family.</text>
</comment>
<dbReference type="InterPro" id="IPR040079">
    <property type="entry name" value="Glutathione_S-Trfase"/>
</dbReference>
<sequence>MLRIAMEEKGIDYESKQEDFFDKSRLLLEMNPIHKKVPVLVHNGRPICELLIILQYMDEVWDHKAPLLPSDPYQQSQAGFRPNYSDKKIYETGRRICTAKQDQEEAKKQFIGCLETLEGELGNKFYFGGESSRLVDVVLLPYTSWFYTYETFGNFKIEEKCPKIIAWANRCKERKSVSKNLADLQKIYDFMLQYQRRTRVV</sequence>
<dbReference type="Gene3D" id="1.20.1050.10">
    <property type="match status" value="1"/>
</dbReference>
<keyword evidence="3" id="KW-0216">Detoxification</keyword>
<dbReference type="Proteomes" id="UP001054252">
    <property type="component" value="Unassembled WGS sequence"/>
</dbReference>
<dbReference type="GO" id="GO:0004364">
    <property type="term" value="F:glutathione transferase activity"/>
    <property type="evidence" value="ECO:0007669"/>
    <property type="project" value="UniProtKB-EC"/>
</dbReference>
<dbReference type="EMBL" id="BPVZ01000055">
    <property type="protein sequence ID" value="GKV20485.1"/>
    <property type="molecule type" value="Genomic_DNA"/>
</dbReference>
<dbReference type="Pfam" id="PF02798">
    <property type="entry name" value="GST_N"/>
    <property type="match status" value="1"/>
</dbReference>
<dbReference type="SFLD" id="SFLDS00019">
    <property type="entry name" value="Glutathione_Transferase_(cytos"/>
    <property type="match status" value="1"/>
</dbReference>
<evidence type="ECO:0000313" key="10">
    <source>
        <dbReference type="Proteomes" id="UP001054252"/>
    </source>
</evidence>
<dbReference type="InterPro" id="IPR036249">
    <property type="entry name" value="Thioredoxin-like_sf"/>
</dbReference>
<evidence type="ECO:0000256" key="2">
    <source>
        <dbReference type="ARBA" id="ARBA00012452"/>
    </source>
</evidence>
<dbReference type="InterPro" id="IPR004046">
    <property type="entry name" value="GST_C"/>
</dbReference>
<dbReference type="InterPro" id="IPR004045">
    <property type="entry name" value="Glutathione_S-Trfase_N"/>
</dbReference>
<dbReference type="SUPFAM" id="SSF47616">
    <property type="entry name" value="GST C-terminal domain-like"/>
    <property type="match status" value="1"/>
</dbReference>
<dbReference type="PANTHER" id="PTHR11260">
    <property type="entry name" value="GLUTATHIONE S-TRANSFERASE, GST, SUPERFAMILY, GST DOMAIN CONTAINING"/>
    <property type="match status" value="1"/>
</dbReference>
<dbReference type="Gene3D" id="3.40.30.10">
    <property type="entry name" value="Glutaredoxin"/>
    <property type="match status" value="1"/>
</dbReference>
<evidence type="ECO:0000256" key="1">
    <source>
        <dbReference type="ARBA" id="ARBA00004514"/>
    </source>
</evidence>
<dbReference type="SFLD" id="SFLDG00358">
    <property type="entry name" value="Main_(cytGST)"/>
    <property type="match status" value="1"/>
</dbReference>
<proteinExistence type="inferred from homology"/>
<keyword evidence="4" id="KW-0808">Transferase</keyword>
<reference evidence="9 10" key="1">
    <citation type="journal article" date="2021" name="Commun. Biol.">
        <title>The genome of Shorea leprosula (Dipterocarpaceae) highlights the ecological relevance of drought in aseasonal tropical rainforests.</title>
        <authorList>
            <person name="Ng K.K.S."/>
            <person name="Kobayashi M.J."/>
            <person name="Fawcett J.A."/>
            <person name="Hatakeyama M."/>
            <person name="Paape T."/>
            <person name="Ng C.H."/>
            <person name="Ang C.C."/>
            <person name="Tnah L.H."/>
            <person name="Lee C.T."/>
            <person name="Nishiyama T."/>
            <person name="Sese J."/>
            <person name="O'Brien M.J."/>
            <person name="Copetti D."/>
            <person name="Mohd Noor M.I."/>
            <person name="Ong R.C."/>
            <person name="Putra M."/>
            <person name="Sireger I.Z."/>
            <person name="Indrioko S."/>
            <person name="Kosugi Y."/>
            <person name="Izuno A."/>
            <person name="Isagi Y."/>
            <person name="Lee S.L."/>
            <person name="Shimizu K.K."/>
        </authorList>
    </citation>
    <scope>NUCLEOTIDE SEQUENCE [LARGE SCALE GENOMIC DNA]</scope>
    <source>
        <strain evidence="9">214</strain>
    </source>
</reference>
<evidence type="ECO:0000313" key="9">
    <source>
        <dbReference type="EMBL" id="GKV20485.1"/>
    </source>
</evidence>
<dbReference type="PANTHER" id="PTHR11260:SF773">
    <property type="entry name" value="GLUTATHIONE S-TRANSFERASE U26"/>
    <property type="match status" value="1"/>
</dbReference>
<dbReference type="CDD" id="cd03058">
    <property type="entry name" value="GST_N_Tau"/>
    <property type="match status" value="1"/>
</dbReference>